<dbReference type="PRINTS" id="PR00411">
    <property type="entry name" value="PNDRDTASEI"/>
</dbReference>
<keyword evidence="2" id="KW-0560">Oxidoreductase</keyword>
<dbReference type="InterPro" id="IPR003953">
    <property type="entry name" value="FAD-dep_OxRdtase_2_FAD-bd"/>
</dbReference>
<dbReference type="InterPro" id="IPR015939">
    <property type="entry name" value="Fum_Rdtase/Succ_DH_flav-like_C"/>
</dbReference>
<evidence type="ECO:0000256" key="2">
    <source>
        <dbReference type="ARBA" id="ARBA00023002"/>
    </source>
</evidence>
<accession>A0ABM7WH65</accession>
<keyword evidence="7" id="KW-1185">Reference proteome</keyword>
<dbReference type="PANTHER" id="PTHR11632:SF73">
    <property type="entry name" value="BLR3196 PROTEIN"/>
    <property type="match status" value="1"/>
</dbReference>
<evidence type="ECO:0000256" key="1">
    <source>
        <dbReference type="ARBA" id="ARBA00022630"/>
    </source>
</evidence>
<evidence type="ECO:0000256" key="3">
    <source>
        <dbReference type="SAM" id="MobiDB-lite"/>
    </source>
</evidence>
<protein>
    <submittedName>
        <fullName evidence="6">Succinate dehydrogenase/fumarate reductase flavoprotein subunit</fullName>
    </submittedName>
</protein>
<feature type="domain" description="FAD-dependent oxidoreductase 2 FAD-binding" evidence="4">
    <location>
        <begin position="69"/>
        <end position="283"/>
    </location>
</feature>
<evidence type="ECO:0000313" key="6">
    <source>
        <dbReference type="EMBL" id="BDE95582.1"/>
    </source>
</evidence>
<keyword evidence="1" id="KW-0285">Flavoprotein</keyword>
<feature type="compositionally biased region" description="Polar residues" evidence="3">
    <location>
        <begin position="353"/>
        <end position="367"/>
    </location>
</feature>
<dbReference type="PANTHER" id="PTHR11632">
    <property type="entry name" value="SUCCINATE DEHYDROGENASE 2 FLAVOPROTEIN SUBUNIT"/>
    <property type="match status" value="1"/>
</dbReference>
<dbReference type="PROSITE" id="PS51318">
    <property type="entry name" value="TAT"/>
    <property type="match status" value="1"/>
</dbReference>
<evidence type="ECO:0000313" key="7">
    <source>
        <dbReference type="Proteomes" id="UP001320544"/>
    </source>
</evidence>
<dbReference type="InterPro" id="IPR036188">
    <property type="entry name" value="FAD/NAD-bd_sf"/>
</dbReference>
<dbReference type="RefSeq" id="WP_102378809.1">
    <property type="nucleotide sequence ID" value="NZ_AP025564.1"/>
</dbReference>
<proteinExistence type="predicted"/>
<sequence>MTIDRRQFLQGAAFVGGATALAGLTACSGGTPKSQDETKATGGNPQEPVITELPIPEAEAPSVTEYETDVLIVGAGFAGIPAAIEAQAQGKSVLLVDKGHPGYSGCSPFPQCYQFFNEEWGDDRDAQREVTKAAGEYIANLDWYNVYMDESKECFDQLEEWGIFERFPKASEAGDYFDTKRYQDYHDEFAQYDRRARWNQLLKDKGIESVEYTMITDVVKKDGRVIGAMGLHVPSGTVMTFNAKAVVLCMGGGAYKNGGWPMSGDTFDGDWIGYNAGASITGKEFTYQIATSSVAPTCGWRVYTWGYLENIHPVGGIFGAEDVPERIKTRTSTIVGKINKARNGLEPIDAGKTSDQPLDNAKNSTNPDDPRIIGNDVDPMPSRDIDGAAVGKGIHKCDGIFCGVDDLVGYTGIPGLYAAGDTLASMIYGSVYTPGQGGSVPVSHIQGRRAAKAAAEYADTVDLVKIDADTVSSKSEELLAPMSLETGFSPYWAQDVLLSIMAPYWVDMVKDEQSLSTALANVMQLQENVAPKLMATNSHDLRTVHEVKHKILNAEIKLRTSLERKESRGYCYRSDYPYRDDENFLCYITASKNEDGEMEIKRVPVKDEWKGDLSQPYTERYVTRLPGEAEALGLPE</sequence>
<dbReference type="SUPFAM" id="SSF46977">
    <property type="entry name" value="Succinate dehydrogenase/fumarate reductase flavoprotein C-terminal domain"/>
    <property type="match status" value="1"/>
</dbReference>
<dbReference type="Pfam" id="PF02910">
    <property type="entry name" value="Succ_DH_flav_C"/>
    <property type="match status" value="1"/>
</dbReference>
<dbReference type="PIRSF" id="PIRSF000171">
    <property type="entry name" value="SDHA_APRA_LASPO"/>
    <property type="match status" value="1"/>
</dbReference>
<reference evidence="6 7" key="1">
    <citation type="submission" date="2022-01" db="EMBL/GenBank/DDBJ databases">
        <title>Novel bile acid biosynthetic pathways are enriched in the microbiome of centenarians.</title>
        <authorList>
            <person name="Sato Y."/>
            <person name="Atarashi K."/>
            <person name="Plichta R.D."/>
            <person name="Arai Y."/>
            <person name="Sasajima S."/>
            <person name="Kearney M.S."/>
            <person name="Suda W."/>
            <person name="Takeshita K."/>
            <person name="Sasaki T."/>
            <person name="Okamoto S."/>
            <person name="Skelly N.A."/>
            <person name="Okamura Y."/>
            <person name="Vlamakis H."/>
            <person name="Li Y."/>
            <person name="Tanoue T."/>
            <person name="Takei H."/>
            <person name="Nittono H."/>
            <person name="Narushima S."/>
            <person name="Irie J."/>
            <person name="Itoh H."/>
            <person name="Moriya K."/>
            <person name="Sugiura Y."/>
            <person name="Suematsu M."/>
            <person name="Moritoki N."/>
            <person name="Shibata S."/>
            <person name="Littman R.D."/>
            <person name="Fischbach A.M."/>
            <person name="Uwamino Y."/>
            <person name="Inoue T."/>
            <person name="Honda A."/>
            <person name="Hattori M."/>
            <person name="Murai T."/>
            <person name="Xavier J.R."/>
            <person name="Hirose N."/>
            <person name="Honda K."/>
        </authorList>
    </citation>
    <scope>NUCLEOTIDE SEQUENCE [LARGE SCALE GENOMIC DNA]</scope>
    <source>
        <strain evidence="6 7">CE91-St30</strain>
    </source>
</reference>
<dbReference type="EMBL" id="AP025564">
    <property type="protein sequence ID" value="BDE95582.1"/>
    <property type="molecule type" value="Genomic_DNA"/>
</dbReference>
<evidence type="ECO:0000259" key="4">
    <source>
        <dbReference type="Pfam" id="PF00890"/>
    </source>
</evidence>
<dbReference type="Gene3D" id="3.50.50.60">
    <property type="entry name" value="FAD/NAD(P)-binding domain"/>
    <property type="match status" value="2"/>
</dbReference>
<evidence type="ECO:0000259" key="5">
    <source>
        <dbReference type="Pfam" id="PF02910"/>
    </source>
</evidence>
<name>A0ABM7WH65_9ACTN</name>
<dbReference type="InterPro" id="IPR006311">
    <property type="entry name" value="TAT_signal"/>
</dbReference>
<dbReference type="PROSITE" id="PS51257">
    <property type="entry name" value="PROKAR_LIPOPROTEIN"/>
    <property type="match status" value="1"/>
</dbReference>
<organism evidence="6 7">
    <name type="scientific">Raoultibacter timonensis</name>
    <dbReference type="NCBI Taxonomy" id="1907662"/>
    <lineage>
        <taxon>Bacteria</taxon>
        <taxon>Bacillati</taxon>
        <taxon>Actinomycetota</taxon>
        <taxon>Coriobacteriia</taxon>
        <taxon>Eggerthellales</taxon>
        <taxon>Eggerthellaceae</taxon>
        <taxon>Raoultibacter</taxon>
    </lineage>
</organism>
<gene>
    <name evidence="6" type="ORF">CE91St30_09150</name>
</gene>
<dbReference type="Proteomes" id="UP001320544">
    <property type="component" value="Chromosome"/>
</dbReference>
<feature type="domain" description="Fumarate reductase/succinate dehydrogenase flavoprotein-like C-terminal" evidence="5">
    <location>
        <begin position="506"/>
        <end position="608"/>
    </location>
</feature>
<dbReference type="SUPFAM" id="SSF51905">
    <property type="entry name" value="FAD/NAD(P)-binding domain"/>
    <property type="match status" value="1"/>
</dbReference>
<dbReference type="InterPro" id="IPR030664">
    <property type="entry name" value="SdhA/FrdA/AprA"/>
</dbReference>
<dbReference type="PRINTS" id="PR00368">
    <property type="entry name" value="FADPNR"/>
</dbReference>
<dbReference type="Pfam" id="PF00890">
    <property type="entry name" value="FAD_binding_2"/>
    <property type="match status" value="1"/>
</dbReference>
<feature type="region of interest" description="Disordered" evidence="3">
    <location>
        <begin position="345"/>
        <end position="380"/>
    </location>
</feature>
<dbReference type="InterPro" id="IPR037099">
    <property type="entry name" value="Fum_R/Succ_DH_flav-like_C_sf"/>
</dbReference>